<dbReference type="Proteomes" id="UP001418222">
    <property type="component" value="Unassembled WGS sequence"/>
</dbReference>
<organism evidence="7 8">
    <name type="scientific">Platanthera zijinensis</name>
    <dbReference type="NCBI Taxonomy" id="2320716"/>
    <lineage>
        <taxon>Eukaryota</taxon>
        <taxon>Viridiplantae</taxon>
        <taxon>Streptophyta</taxon>
        <taxon>Embryophyta</taxon>
        <taxon>Tracheophyta</taxon>
        <taxon>Spermatophyta</taxon>
        <taxon>Magnoliopsida</taxon>
        <taxon>Liliopsida</taxon>
        <taxon>Asparagales</taxon>
        <taxon>Orchidaceae</taxon>
        <taxon>Orchidoideae</taxon>
        <taxon>Orchideae</taxon>
        <taxon>Orchidinae</taxon>
        <taxon>Platanthera</taxon>
    </lineage>
</organism>
<dbReference type="InterPro" id="IPR044961">
    <property type="entry name" value="MS5/SDI1"/>
</dbReference>
<dbReference type="PANTHER" id="PTHR36326">
    <property type="entry name" value="PROTEIN POLLENLESS 3-LIKE 2"/>
    <property type="match status" value="1"/>
</dbReference>
<dbReference type="Gene3D" id="1.25.40.10">
    <property type="entry name" value="Tetratricopeptide repeat domain"/>
    <property type="match status" value="1"/>
</dbReference>
<gene>
    <name evidence="7" type="ORF">KSP39_PZI012259</name>
</gene>
<evidence type="ECO:0000256" key="4">
    <source>
        <dbReference type="ARBA" id="ARBA00023054"/>
    </source>
</evidence>
<dbReference type="EMBL" id="JBBWWQ010000010">
    <property type="protein sequence ID" value="KAK8937454.1"/>
    <property type="molecule type" value="Genomic_DNA"/>
</dbReference>
<evidence type="ECO:0008006" key="9">
    <source>
        <dbReference type="Google" id="ProtNLM"/>
    </source>
</evidence>
<evidence type="ECO:0000256" key="6">
    <source>
        <dbReference type="SAM" id="MobiDB-lite"/>
    </source>
</evidence>
<proteinExistence type="predicted"/>
<comment type="subcellular location">
    <subcellularLocation>
        <location evidence="1">Nucleus</location>
    </subcellularLocation>
</comment>
<comment type="caution">
    <text evidence="7">The sequence shown here is derived from an EMBL/GenBank/DDBJ whole genome shotgun (WGS) entry which is preliminary data.</text>
</comment>
<dbReference type="GO" id="GO:0005634">
    <property type="term" value="C:nucleus"/>
    <property type="evidence" value="ECO:0007669"/>
    <property type="project" value="UniProtKB-SubCell"/>
</dbReference>
<evidence type="ECO:0000256" key="1">
    <source>
        <dbReference type="ARBA" id="ARBA00004123"/>
    </source>
</evidence>
<dbReference type="PANTHER" id="PTHR36326:SF2">
    <property type="entry name" value="PROTEIN SULFUR DEFICIENCY-INDUCED 2"/>
    <property type="match status" value="1"/>
</dbReference>
<keyword evidence="4" id="KW-0175">Coiled coil</keyword>
<evidence type="ECO:0000313" key="8">
    <source>
        <dbReference type="Proteomes" id="UP001418222"/>
    </source>
</evidence>
<keyword evidence="8" id="KW-1185">Reference proteome</keyword>
<dbReference type="SUPFAM" id="SSF48452">
    <property type="entry name" value="TPR-like"/>
    <property type="match status" value="1"/>
</dbReference>
<accession>A0AAP0G575</accession>
<protein>
    <recommendedName>
        <fullName evidence="9">Tetratricopeptide repeat protein</fullName>
    </recommendedName>
</protein>
<evidence type="ECO:0000256" key="2">
    <source>
        <dbReference type="ARBA" id="ARBA00022737"/>
    </source>
</evidence>
<reference evidence="7 8" key="1">
    <citation type="journal article" date="2022" name="Nat. Plants">
        <title>Genomes of leafy and leafless Platanthera orchids illuminate the evolution of mycoheterotrophy.</title>
        <authorList>
            <person name="Li M.H."/>
            <person name="Liu K.W."/>
            <person name="Li Z."/>
            <person name="Lu H.C."/>
            <person name="Ye Q.L."/>
            <person name="Zhang D."/>
            <person name="Wang J.Y."/>
            <person name="Li Y.F."/>
            <person name="Zhong Z.M."/>
            <person name="Liu X."/>
            <person name="Yu X."/>
            <person name="Liu D.K."/>
            <person name="Tu X.D."/>
            <person name="Liu B."/>
            <person name="Hao Y."/>
            <person name="Liao X.Y."/>
            <person name="Jiang Y.T."/>
            <person name="Sun W.H."/>
            <person name="Chen J."/>
            <person name="Chen Y.Q."/>
            <person name="Ai Y."/>
            <person name="Zhai J.W."/>
            <person name="Wu S.S."/>
            <person name="Zhou Z."/>
            <person name="Hsiao Y.Y."/>
            <person name="Wu W.L."/>
            <person name="Chen Y.Y."/>
            <person name="Lin Y.F."/>
            <person name="Hsu J.L."/>
            <person name="Li C.Y."/>
            <person name="Wang Z.W."/>
            <person name="Zhao X."/>
            <person name="Zhong W.Y."/>
            <person name="Ma X.K."/>
            <person name="Ma L."/>
            <person name="Huang J."/>
            <person name="Chen G.Z."/>
            <person name="Huang M.Z."/>
            <person name="Huang L."/>
            <person name="Peng D.H."/>
            <person name="Luo Y.B."/>
            <person name="Zou S.Q."/>
            <person name="Chen S.P."/>
            <person name="Lan S."/>
            <person name="Tsai W.C."/>
            <person name="Van de Peer Y."/>
            <person name="Liu Z.J."/>
        </authorList>
    </citation>
    <scope>NUCLEOTIDE SEQUENCE [LARGE SCALE GENOMIC DNA]</scope>
    <source>
        <strain evidence="7">Lor287</strain>
    </source>
</reference>
<feature type="region of interest" description="Disordered" evidence="6">
    <location>
        <begin position="71"/>
        <end position="90"/>
    </location>
</feature>
<sequence length="134" mass="15111">MQQGKYKASEAVYLKAQMIDADANRAYNLSLCLLRQGRLEDARRVLADVLTGRLQVQPDAKSLRRAAELLREIESPPPPPPQCWGESTAARKSAEEEVIERISVLLNEWAPLESIFDHCAAFEEISQRTDEIAF</sequence>
<keyword evidence="5" id="KW-0539">Nucleus</keyword>
<dbReference type="AlphaFoldDB" id="A0AAP0G575"/>
<evidence type="ECO:0000256" key="3">
    <source>
        <dbReference type="ARBA" id="ARBA00022803"/>
    </source>
</evidence>
<keyword evidence="3" id="KW-0802">TPR repeat</keyword>
<name>A0AAP0G575_9ASPA</name>
<evidence type="ECO:0000313" key="7">
    <source>
        <dbReference type="EMBL" id="KAK8937454.1"/>
    </source>
</evidence>
<dbReference type="InterPro" id="IPR011990">
    <property type="entry name" value="TPR-like_helical_dom_sf"/>
</dbReference>
<evidence type="ECO:0000256" key="5">
    <source>
        <dbReference type="ARBA" id="ARBA00023242"/>
    </source>
</evidence>
<keyword evidence="2" id="KW-0677">Repeat</keyword>